<protein>
    <submittedName>
        <fullName evidence="1">NADP-dependent 3-hydroxy acid dehydrogenase YdfG</fullName>
    </submittedName>
</protein>
<sequence length="34" mass="3602">MAGWSAMIDGDLRGVLRGIAVALPVFREQGRATS</sequence>
<evidence type="ECO:0000313" key="1">
    <source>
        <dbReference type="EMBL" id="MBB6551537.1"/>
    </source>
</evidence>
<organism evidence="1 2">
    <name type="scientific">Nonomuraea rubra</name>
    <dbReference type="NCBI Taxonomy" id="46180"/>
    <lineage>
        <taxon>Bacteria</taxon>
        <taxon>Bacillati</taxon>
        <taxon>Actinomycetota</taxon>
        <taxon>Actinomycetes</taxon>
        <taxon>Streptosporangiales</taxon>
        <taxon>Streptosporangiaceae</taxon>
        <taxon>Nonomuraea</taxon>
    </lineage>
</organism>
<proteinExistence type="predicted"/>
<dbReference type="AlphaFoldDB" id="A0A7X0U195"/>
<dbReference type="EMBL" id="JACHMI010000001">
    <property type="protein sequence ID" value="MBB6551537.1"/>
    <property type="molecule type" value="Genomic_DNA"/>
</dbReference>
<name>A0A7X0U195_9ACTN</name>
<evidence type="ECO:0000313" key="2">
    <source>
        <dbReference type="Proteomes" id="UP000565579"/>
    </source>
</evidence>
<keyword evidence="2" id="KW-1185">Reference proteome</keyword>
<gene>
    <name evidence="1" type="ORF">HD593_006332</name>
</gene>
<comment type="caution">
    <text evidence="1">The sequence shown here is derived from an EMBL/GenBank/DDBJ whole genome shotgun (WGS) entry which is preliminary data.</text>
</comment>
<dbReference type="Proteomes" id="UP000565579">
    <property type="component" value="Unassembled WGS sequence"/>
</dbReference>
<accession>A0A7X0U195</accession>
<reference evidence="1 2" key="1">
    <citation type="submission" date="2020-08" db="EMBL/GenBank/DDBJ databases">
        <title>Sequencing the genomes of 1000 actinobacteria strains.</title>
        <authorList>
            <person name="Klenk H.-P."/>
        </authorList>
    </citation>
    <scope>NUCLEOTIDE SEQUENCE [LARGE SCALE GENOMIC DNA]</scope>
    <source>
        <strain evidence="1 2">DSM 43768</strain>
    </source>
</reference>